<organism evidence="2 3">
    <name type="scientific">Linum trigynum</name>
    <dbReference type="NCBI Taxonomy" id="586398"/>
    <lineage>
        <taxon>Eukaryota</taxon>
        <taxon>Viridiplantae</taxon>
        <taxon>Streptophyta</taxon>
        <taxon>Embryophyta</taxon>
        <taxon>Tracheophyta</taxon>
        <taxon>Spermatophyta</taxon>
        <taxon>Magnoliopsida</taxon>
        <taxon>eudicotyledons</taxon>
        <taxon>Gunneridae</taxon>
        <taxon>Pentapetalae</taxon>
        <taxon>rosids</taxon>
        <taxon>fabids</taxon>
        <taxon>Malpighiales</taxon>
        <taxon>Linaceae</taxon>
        <taxon>Linum</taxon>
    </lineage>
</organism>
<accession>A0AAV2CRJ4</accession>
<protein>
    <submittedName>
        <fullName evidence="2">Uncharacterized protein</fullName>
    </submittedName>
</protein>
<proteinExistence type="predicted"/>
<evidence type="ECO:0000313" key="3">
    <source>
        <dbReference type="Proteomes" id="UP001497516"/>
    </source>
</evidence>
<dbReference type="Proteomes" id="UP001497516">
    <property type="component" value="Chromosome 10"/>
</dbReference>
<sequence length="67" mass="7103">MMVATIQAFPNLFTTEIGRCTPNAISPVPAEAGRHCFPPLTTKASGPLPMNSATAGRQRLPLLNTKP</sequence>
<dbReference type="EMBL" id="OZ034814">
    <property type="protein sequence ID" value="CAL1359170.1"/>
    <property type="molecule type" value="Genomic_DNA"/>
</dbReference>
<reference evidence="2 3" key="1">
    <citation type="submission" date="2024-04" db="EMBL/GenBank/DDBJ databases">
        <authorList>
            <person name="Fracassetti M."/>
        </authorList>
    </citation>
    <scope>NUCLEOTIDE SEQUENCE [LARGE SCALE GENOMIC DNA]</scope>
</reference>
<feature type="region of interest" description="Disordered" evidence="1">
    <location>
        <begin position="39"/>
        <end position="67"/>
    </location>
</feature>
<name>A0AAV2CRJ4_9ROSI</name>
<dbReference type="AlphaFoldDB" id="A0AAV2CRJ4"/>
<gene>
    <name evidence="2" type="ORF">LTRI10_LOCUS6675</name>
</gene>
<evidence type="ECO:0000313" key="2">
    <source>
        <dbReference type="EMBL" id="CAL1359170.1"/>
    </source>
</evidence>
<keyword evidence="3" id="KW-1185">Reference proteome</keyword>
<evidence type="ECO:0000256" key="1">
    <source>
        <dbReference type="SAM" id="MobiDB-lite"/>
    </source>
</evidence>